<dbReference type="PANTHER" id="PTHR12526">
    <property type="entry name" value="GLYCOSYLTRANSFERASE"/>
    <property type="match status" value="1"/>
</dbReference>
<name>A0ABW8DAF5_9GAMM</name>
<accession>A0ABW8DAF5</accession>
<evidence type="ECO:0000313" key="3">
    <source>
        <dbReference type="Proteomes" id="UP001615550"/>
    </source>
</evidence>
<evidence type="ECO:0000313" key="2">
    <source>
        <dbReference type="EMBL" id="MFJ1269688.1"/>
    </source>
</evidence>
<organism evidence="2 3">
    <name type="scientific">Legionella lytica</name>
    <dbReference type="NCBI Taxonomy" id="96232"/>
    <lineage>
        <taxon>Bacteria</taxon>
        <taxon>Pseudomonadati</taxon>
        <taxon>Pseudomonadota</taxon>
        <taxon>Gammaproteobacteria</taxon>
        <taxon>Legionellales</taxon>
        <taxon>Legionellaceae</taxon>
        <taxon>Legionella</taxon>
    </lineage>
</organism>
<dbReference type="EMBL" id="JBGORX010000008">
    <property type="protein sequence ID" value="MFJ1269688.1"/>
    <property type="molecule type" value="Genomic_DNA"/>
</dbReference>
<feature type="domain" description="Glycosyltransferase subfamily 4-like N-terminal" evidence="1">
    <location>
        <begin position="16"/>
        <end position="178"/>
    </location>
</feature>
<dbReference type="SUPFAM" id="SSF53756">
    <property type="entry name" value="UDP-Glycosyltransferase/glycogen phosphorylase"/>
    <property type="match status" value="1"/>
</dbReference>
<evidence type="ECO:0000259" key="1">
    <source>
        <dbReference type="Pfam" id="PF13439"/>
    </source>
</evidence>
<dbReference type="Gene3D" id="3.40.50.2000">
    <property type="entry name" value="Glycogen Phosphorylase B"/>
    <property type="match status" value="2"/>
</dbReference>
<comment type="caution">
    <text evidence="2">The sequence shown here is derived from an EMBL/GenBank/DDBJ whole genome shotgun (WGS) entry which is preliminary data.</text>
</comment>
<dbReference type="Pfam" id="PF13692">
    <property type="entry name" value="Glyco_trans_1_4"/>
    <property type="match status" value="1"/>
</dbReference>
<keyword evidence="3" id="KW-1185">Reference proteome</keyword>
<sequence>MTNPNKIIHIITGLEVGGAEQMLKRLLLSDPHSRDNVLVISLSGLGTIGKTLEEQGFTVHAFNFNRVTAIPAHFCALVKLLKGHKQAIIQTWMYHADFFGGLAARMAGCRNVIWGIRNTDVPRNSRMTYLLMRCCALLSYLVPKKIICVAEAAKNTHVSYGYNEKKMRVIHNGFDFARFDARQIDATKIRHELGLGTDDFIVGCVGRLHLDKGQDVFINAVAFLERAHNHNVRFLLVGRGCDYNNSELLKQLDSFGLTSSFLLLGERHDIPECLAAMDVFCMPSRTEGFPNGLGEAMSMGLPCVATHVGDAKVLAGDTAVIVAADDPMALAAGLTKMICMPAEQRRFLGEKAAIRVRDQFSIDRARERFYALYRDIEELSH</sequence>
<dbReference type="InterPro" id="IPR028098">
    <property type="entry name" value="Glyco_trans_4-like_N"/>
</dbReference>
<proteinExistence type="predicted"/>
<gene>
    <name evidence="2" type="ORF">ACD661_14075</name>
</gene>
<dbReference type="RefSeq" id="WP_400188501.1">
    <property type="nucleotide sequence ID" value="NZ_JBGORX010000008.1"/>
</dbReference>
<dbReference type="PANTHER" id="PTHR12526:SF638">
    <property type="entry name" value="SPORE COAT PROTEIN SA"/>
    <property type="match status" value="1"/>
</dbReference>
<reference evidence="2 3" key="1">
    <citation type="submission" date="2024-08" db="EMBL/GenBank/DDBJ databases">
        <title>Draft Genome Sequence of Legionella lytica strain DSB2004, Isolated From a Fire Sprinkler System.</title>
        <authorList>
            <person name="Everhart A.D."/>
            <person name="Kidane D.T."/>
            <person name="Farone A.L."/>
            <person name="Farone M.B."/>
        </authorList>
    </citation>
    <scope>NUCLEOTIDE SEQUENCE [LARGE SCALE GENOMIC DNA]</scope>
    <source>
        <strain evidence="2 3">DSB2004</strain>
    </source>
</reference>
<dbReference type="Proteomes" id="UP001615550">
    <property type="component" value="Unassembled WGS sequence"/>
</dbReference>
<protein>
    <submittedName>
        <fullName evidence="2">Glycosyltransferase family 4 protein</fullName>
    </submittedName>
</protein>
<dbReference type="Pfam" id="PF13439">
    <property type="entry name" value="Glyco_transf_4"/>
    <property type="match status" value="1"/>
</dbReference>
<dbReference type="CDD" id="cd03807">
    <property type="entry name" value="GT4_WbnK-like"/>
    <property type="match status" value="1"/>
</dbReference>